<dbReference type="AlphaFoldDB" id="A0A6J6PRM6"/>
<protein>
    <submittedName>
        <fullName evidence="1">Unannotated protein</fullName>
    </submittedName>
</protein>
<name>A0A6J6PRM6_9ZZZZ</name>
<sequence length="89" mass="9511">MEIPSETEIVPNCIGNPPAFVTPIFDAFAKRSNDKLQGVISFQDDAIPICGLAKSSSFIPTARNIPRAGARSMPSVTSPDLGFMLLLMS</sequence>
<organism evidence="1">
    <name type="scientific">freshwater metagenome</name>
    <dbReference type="NCBI Taxonomy" id="449393"/>
    <lineage>
        <taxon>unclassified sequences</taxon>
        <taxon>metagenomes</taxon>
        <taxon>ecological metagenomes</taxon>
    </lineage>
</organism>
<dbReference type="EMBL" id="CAEZXU010000064">
    <property type="protein sequence ID" value="CAB4701419.1"/>
    <property type="molecule type" value="Genomic_DNA"/>
</dbReference>
<evidence type="ECO:0000313" key="1">
    <source>
        <dbReference type="EMBL" id="CAB4701419.1"/>
    </source>
</evidence>
<accession>A0A6J6PRM6</accession>
<proteinExistence type="predicted"/>
<gene>
    <name evidence="1" type="ORF">UFOPK2592_00761</name>
</gene>
<reference evidence="1" key="1">
    <citation type="submission" date="2020-05" db="EMBL/GenBank/DDBJ databases">
        <authorList>
            <person name="Chiriac C."/>
            <person name="Salcher M."/>
            <person name="Ghai R."/>
            <person name="Kavagutti S V."/>
        </authorList>
    </citation>
    <scope>NUCLEOTIDE SEQUENCE</scope>
</reference>